<comment type="caution">
    <text evidence="1">The sequence shown here is derived from an EMBL/GenBank/DDBJ whole genome shotgun (WGS) entry which is preliminary data.</text>
</comment>
<reference evidence="1 2" key="1">
    <citation type="journal article" date="2019" name="Int. J. Syst. Evol. Microbiol.">
        <title>The Global Catalogue of Microorganisms (GCM) 10K type strain sequencing project: providing services to taxonomists for standard genome sequencing and annotation.</title>
        <authorList>
            <consortium name="The Broad Institute Genomics Platform"/>
            <consortium name="The Broad Institute Genome Sequencing Center for Infectious Disease"/>
            <person name="Wu L."/>
            <person name="Ma J."/>
        </authorList>
    </citation>
    <scope>NUCLEOTIDE SEQUENCE [LARGE SCALE GENOMIC DNA]</scope>
    <source>
        <strain evidence="1 2">JCM 16009</strain>
    </source>
</reference>
<proteinExistence type="predicted"/>
<organism evidence="1 2">
    <name type="scientific">Pseudonocardia ailaonensis</name>
    <dbReference type="NCBI Taxonomy" id="367279"/>
    <lineage>
        <taxon>Bacteria</taxon>
        <taxon>Bacillati</taxon>
        <taxon>Actinomycetota</taxon>
        <taxon>Actinomycetes</taxon>
        <taxon>Pseudonocardiales</taxon>
        <taxon>Pseudonocardiaceae</taxon>
        <taxon>Pseudonocardia</taxon>
    </lineage>
</organism>
<evidence type="ECO:0000313" key="2">
    <source>
        <dbReference type="Proteomes" id="UP001500449"/>
    </source>
</evidence>
<dbReference type="Proteomes" id="UP001500449">
    <property type="component" value="Unassembled WGS sequence"/>
</dbReference>
<protein>
    <recommendedName>
        <fullName evidence="3">Asp23/Gls24 family envelope stress response protein</fullName>
    </recommendedName>
</protein>
<accession>A0ABN2MVE3</accession>
<evidence type="ECO:0000313" key="1">
    <source>
        <dbReference type="EMBL" id="GAA1838147.1"/>
    </source>
</evidence>
<keyword evidence="2" id="KW-1185">Reference proteome</keyword>
<dbReference type="RefSeq" id="WP_344414083.1">
    <property type="nucleotide sequence ID" value="NZ_BAAAQK010000004.1"/>
</dbReference>
<evidence type="ECO:0008006" key="3">
    <source>
        <dbReference type="Google" id="ProtNLM"/>
    </source>
</evidence>
<name>A0ABN2MVE3_9PSEU</name>
<dbReference type="EMBL" id="BAAAQK010000004">
    <property type="protein sequence ID" value="GAA1838147.1"/>
    <property type="molecule type" value="Genomic_DNA"/>
</dbReference>
<sequence>MTTSEPGELLARRLAELVSAHPAVSRLDAGPWNAVATWIPGRRLVGVRVPDEPAAPVEVAVVLGLDRPLPEVVRELRAAIATLTPRPVDLTVADVDAPPQRARPAATAAVEIGP</sequence>
<gene>
    <name evidence="1" type="ORF">GCM10009836_16290</name>
</gene>